<dbReference type="STRING" id="906689.A0A2I0VTH4"/>
<dbReference type="EMBL" id="KZ503248">
    <property type="protein sequence ID" value="PKU66711.1"/>
    <property type="molecule type" value="Genomic_DNA"/>
</dbReference>
<comment type="similarity">
    <text evidence="2 8">Belongs to the DHHC palmitoyltransferase family.</text>
</comment>
<sequence length="328" mass="36678">MGGKKINLLSLPVLSVVFLMGYVYCTTVFVFLQDWVALNSSLGLTNAIIFSFLAFMCLIAFFASVFNLLSLPVLSVVFLMGYVYCTTVFVFLQDWVALNSSLGLTNAIIFSFLAFMCLIAFFASVFIDPGGVPSSFAPEMENPQTKKGKSQYCDKCCAYKPPQTHHCRVCRRCVLKMDHHCSWIGNCVGYANYKSFISCIFYGSVASIYSAVIFFCDTLHREHGFRSIALKLFNVLSGLALIVLTITISSLFVWHIYLLSKNLTTIEYREAARAAWLAKKCGQNYRHPFDLGVYSNLKSILGSNLLKWFCPLAIGNVKDGTQFPISND</sequence>
<evidence type="ECO:0000256" key="4">
    <source>
        <dbReference type="ARBA" id="ARBA00022692"/>
    </source>
</evidence>
<evidence type="ECO:0000256" key="3">
    <source>
        <dbReference type="ARBA" id="ARBA00022679"/>
    </source>
</evidence>
<feature type="domain" description="Palmitoyltransferase DHHC" evidence="9">
    <location>
        <begin position="147"/>
        <end position="269"/>
    </location>
</feature>
<dbReference type="GO" id="GO:0016020">
    <property type="term" value="C:membrane"/>
    <property type="evidence" value="ECO:0007669"/>
    <property type="project" value="UniProtKB-SubCell"/>
</dbReference>
<gene>
    <name evidence="10" type="ORF">MA16_Dca014130</name>
</gene>
<dbReference type="PANTHER" id="PTHR12246">
    <property type="entry name" value="PALMITOYLTRANSFERASE ZDHHC16"/>
    <property type="match status" value="1"/>
</dbReference>
<evidence type="ECO:0000256" key="8">
    <source>
        <dbReference type="RuleBase" id="RU079119"/>
    </source>
</evidence>
<feature type="transmembrane region" description="Helical" evidence="8">
    <location>
        <begin position="200"/>
        <end position="220"/>
    </location>
</feature>
<keyword evidence="4 8" id="KW-0812">Transmembrane</keyword>
<evidence type="ECO:0000256" key="1">
    <source>
        <dbReference type="ARBA" id="ARBA00004141"/>
    </source>
</evidence>
<accession>A0A2I0VTH4</accession>
<evidence type="ECO:0000313" key="10">
    <source>
        <dbReference type="EMBL" id="PKU66711.1"/>
    </source>
</evidence>
<dbReference type="GO" id="GO:0019706">
    <property type="term" value="F:protein-cysteine S-palmitoyltransferase activity"/>
    <property type="evidence" value="ECO:0007669"/>
    <property type="project" value="UniProtKB-EC"/>
</dbReference>
<feature type="transmembrane region" description="Helical" evidence="8">
    <location>
        <begin position="6"/>
        <end position="32"/>
    </location>
</feature>
<evidence type="ECO:0000256" key="2">
    <source>
        <dbReference type="ARBA" id="ARBA00008574"/>
    </source>
</evidence>
<evidence type="ECO:0000256" key="7">
    <source>
        <dbReference type="ARBA" id="ARBA00023315"/>
    </source>
</evidence>
<evidence type="ECO:0000313" key="11">
    <source>
        <dbReference type="Proteomes" id="UP000233837"/>
    </source>
</evidence>
<feature type="transmembrane region" description="Helical" evidence="8">
    <location>
        <begin position="72"/>
        <end position="92"/>
    </location>
</feature>
<comment type="domain">
    <text evidence="8">The DHHC domain is required for palmitoyltransferase activity.</text>
</comment>
<comment type="catalytic activity">
    <reaction evidence="8">
        <text>L-cysteinyl-[protein] + hexadecanoyl-CoA = S-hexadecanoyl-L-cysteinyl-[protein] + CoA</text>
        <dbReference type="Rhea" id="RHEA:36683"/>
        <dbReference type="Rhea" id="RHEA-COMP:10131"/>
        <dbReference type="Rhea" id="RHEA-COMP:11032"/>
        <dbReference type="ChEBI" id="CHEBI:29950"/>
        <dbReference type="ChEBI" id="CHEBI:57287"/>
        <dbReference type="ChEBI" id="CHEBI:57379"/>
        <dbReference type="ChEBI" id="CHEBI:74151"/>
        <dbReference type="EC" id="2.3.1.225"/>
    </reaction>
</comment>
<reference evidence="10 11" key="1">
    <citation type="journal article" date="2016" name="Sci. Rep.">
        <title>The Dendrobium catenatum Lindl. genome sequence provides insights into polysaccharide synthase, floral development and adaptive evolution.</title>
        <authorList>
            <person name="Zhang G.Q."/>
            <person name="Xu Q."/>
            <person name="Bian C."/>
            <person name="Tsai W.C."/>
            <person name="Yeh C.M."/>
            <person name="Liu K.W."/>
            <person name="Yoshida K."/>
            <person name="Zhang L.S."/>
            <person name="Chang S.B."/>
            <person name="Chen F."/>
            <person name="Shi Y."/>
            <person name="Su Y.Y."/>
            <person name="Zhang Y.Q."/>
            <person name="Chen L.J."/>
            <person name="Yin Y."/>
            <person name="Lin M."/>
            <person name="Huang H."/>
            <person name="Deng H."/>
            <person name="Wang Z.W."/>
            <person name="Zhu S.L."/>
            <person name="Zhao X."/>
            <person name="Deng C."/>
            <person name="Niu S.C."/>
            <person name="Huang J."/>
            <person name="Wang M."/>
            <person name="Liu G.H."/>
            <person name="Yang H.J."/>
            <person name="Xiao X.J."/>
            <person name="Hsiao Y.Y."/>
            <person name="Wu W.L."/>
            <person name="Chen Y.Y."/>
            <person name="Mitsuda N."/>
            <person name="Ohme-Takagi M."/>
            <person name="Luo Y.B."/>
            <person name="Van de Peer Y."/>
            <person name="Liu Z.J."/>
        </authorList>
    </citation>
    <scope>NUCLEOTIDE SEQUENCE [LARGE SCALE GENOMIC DNA]</scope>
    <source>
        <tissue evidence="10">The whole plant</tissue>
    </source>
</reference>
<keyword evidence="6 8" id="KW-0472">Membrane</keyword>
<keyword evidence="7 8" id="KW-0012">Acyltransferase</keyword>
<dbReference type="EC" id="2.3.1.225" evidence="8"/>
<evidence type="ECO:0000256" key="6">
    <source>
        <dbReference type="ARBA" id="ARBA00023136"/>
    </source>
</evidence>
<keyword evidence="11" id="KW-1185">Reference proteome</keyword>
<feature type="transmembrane region" description="Helical" evidence="8">
    <location>
        <begin position="232"/>
        <end position="257"/>
    </location>
</feature>
<dbReference type="PROSITE" id="PS50216">
    <property type="entry name" value="DHHC"/>
    <property type="match status" value="1"/>
</dbReference>
<protein>
    <recommendedName>
        <fullName evidence="8">S-acyltransferase</fullName>
        <ecNumber evidence="8">2.3.1.225</ecNumber>
    </recommendedName>
    <alternativeName>
        <fullName evidence="8">Palmitoyltransferase</fullName>
    </alternativeName>
</protein>
<keyword evidence="5 8" id="KW-1133">Transmembrane helix</keyword>
<dbReference type="InterPro" id="IPR039859">
    <property type="entry name" value="PFA4/ZDH16/20/ERF2-like"/>
</dbReference>
<organism evidence="10 11">
    <name type="scientific">Dendrobium catenatum</name>
    <dbReference type="NCBI Taxonomy" id="906689"/>
    <lineage>
        <taxon>Eukaryota</taxon>
        <taxon>Viridiplantae</taxon>
        <taxon>Streptophyta</taxon>
        <taxon>Embryophyta</taxon>
        <taxon>Tracheophyta</taxon>
        <taxon>Spermatophyta</taxon>
        <taxon>Magnoliopsida</taxon>
        <taxon>Liliopsida</taxon>
        <taxon>Asparagales</taxon>
        <taxon>Orchidaceae</taxon>
        <taxon>Epidendroideae</taxon>
        <taxon>Malaxideae</taxon>
        <taxon>Dendrobiinae</taxon>
        <taxon>Dendrobium</taxon>
    </lineage>
</organism>
<comment type="subcellular location">
    <subcellularLocation>
        <location evidence="1">Membrane</location>
        <topology evidence="1">Multi-pass membrane protein</topology>
    </subcellularLocation>
</comment>
<dbReference type="Proteomes" id="UP000233837">
    <property type="component" value="Unassembled WGS sequence"/>
</dbReference>
<keyword evidence="3 8" id="KW-0808">Transferase</keyword>
<evidence type="ECO:0000259" key="9">
    <source>
        <dbReference type="Pfam" id="PF01529"/>
    </source>
</evidence>
<reference evidence="10 11" key="2">
    <citation type="journal article" date="2017" name="Nature">
        <title>The Apostasia genome and the evolution of orchids.</title>
        <authorList>
            <person name="Zhang G.Q."/>
            <person name="Liu K.W."/>
            <person name="Li Z."/>
            <person name="Lohaus R."/>
            <person name="Hsiao Y.Y."/>
            <person name="Niu S.C."/>
            <person name="Wang J.Y."/>
            <person name="Lin Y.C."/>
            <person name="Xu Q."/>
            <person name="Chen L.J."/>
            <person name="Yoshida K."/>
            <person name="Fujiwara S."/>
            <person name="Wang Z.W."/>
            <person name="Zhang Y.Q."/>
            <person name="Mitsuda N."/>
            <person name="Wang M."/>
            <person name="Liu G.H."/>
            <person name="Pecoraro L."/>
            <person name="Huang H.X."/>
            <person name="Xiao X.J."/>
            <person name="Lin M."/>
            <person name="Wu X.Y."/>
            <person name="Wu W.L."/>
            <person name="Chen Y.Y."/>
            <person name="Chang S.B."/>
            <person name="Sakamoto S."/>
            <person name="Ohme-Takagi M."/>
            <person name="Yagi M."/>
            <person name="Zeng S.J."/>
            <person name="Shen C.Y."/>
            <person name="Yeh C.M."/>
            <person name="Luo Y.B."/>
            <person name="Tsai W.C."/>
            <person name="Van de Peer Y."/>
            <person name="Liu Z.J."/>
        </authorList>
    </citation>
    <scope>NUCLEOTIDE SEQUENCE [LARGE SCALE GENOMIC DNA]</scope>
    <source>
        <tissue evidence="10">The whole plant</tissue>
    </source>
</reference>
<dbReference type="AlphaFoldDB" id="A0A2I0VTH4"/>
<feature type="transmembrane region" description="Helical" evidence="8">
    <location>
        <begin position="104"/>
        <end position="127"/>
    </location>
</feature>
<feature type="transmembrane region" description="Helical" evidence="8">
    <location>
        <begin position="44"/>
        <end position="66"/>
    </location>
</feature>
<dbReference type="InterPro" id="IPR001594">
    <property type="entry name" value="Palmitoyltrfase_DHHC"/>
</dbReference>
<name>A0A2I0VTH4_9ASPA</name>
<dbReference type="Pfam" id="PF01529">
    <property type="entry name" value="DHHC"/>
    <property type="match status" value="1"/>
</dbReference>
<evidence type="ECO:0000256" key="5">
    <source>
        <dbReference type="ARBA" id="ARBA00022989"/>
    </source>
</evidence>
<proteinExistence type="inferred from homology"/>